<keyword evidence="3" id="KW-1185">Reference proteome</keyword>
<keyword evidence="2" id="KW-0645">Protease</keyword>
<evidence type="ECO:0000259" key="1">
    <source>
        <dbReference type="Pfam" id="PF19289"/>
    </source>
</evidence>
<dbReference type="EMBL" id="JACCCW010000001">
    <property type="protein sequence ID" value="NYF78848.1"/>
    <property type="molecule type" value="Genomic_DNA"/>
</dbReference>
<dbReference type="GO" id="GO:0006508">
    <property type="term" value="P:proteolysis"/>
    <property type="evidence" value="ECO:0007669"/>
    <property type="project" value="UniProtKB-KW"/>
</dbReference>
<dbReference type="InterPro" id="IPR045569">
    <property type="entry name" value="Metalloprtase-TldD/E_C"/>
</dbReference>
<name>A0A7Y9PF92_9BACT</name>
<evidence type="ECO:0000313" key="2">
    <source>
        <dbReference type="EMBL" id="NYF78848.1"/>
    </source>
</evidence>
<keyword evidence="2" id="KW-0378">Hydrolase</keyword>
<dbReference type="Pfam" id="PF19289">
    <property type="entry name" value="PmbA_TldD_3rd"/>
    <property type="match status" value="1"/>
</dbReference>
<organism evidence="2 3">
    <name type="scientific">Granulicella arctica</name>
    <dbReference type="NCBI Taxonomy" id="940613"/>
    <lineage>
        <taxon>Bacteria</taxon>
        <taxon>Pseudomonadati</taxon>
        <taxon>Acidobacteriota</taxon>
        <taxon>Terriglobia</taxon>
        <taxon>Terriglobales</taxon>
        <taxon>Acidobacteriaceae</taxon>
        <taxon>Granulicella</taxon>
    </lineage>
</organism>
<feature type="domain" description="Metalloprotease TldD/E C-terminal" evidence="1">
    <location>
        <begin position="306"/>
        <end position="536"/>
    </location>
</feature>
<protein>
    <submittedName>
        <fullName evidence="2">Putative Zn-dependent protease</fullName>
    </submittedName>
</protein>
<dbReference type="Proteomes" id="UP000589520">
    <property type="component" value="Unassembled WGS sequence"/>
</dbReference>
<accession>A0A7Y9PF92</accession>
<evidence type="ECO:0000313" key="3">
    <source>
        <dbReference type="Proteomes" id="UP000589520"/>
    </source>
</evidence>
<dbReference type="InterPro" id="IPR036059">
    <property type="entry name" value="TldD/PmbA_sf"/>
</dbReference>
<reference evidence="2 3" key="1">
    <citation type="submission" date="2020-07" db="EMBL/GenBank/DDBJ databases">
        <title>Genomic Encyclopedia of Type Strains, Phase IV (KMG-V): Genome sequencing to study the core and pangenomes of soil and plant-associated prokaryotes.</title>
        <authorList>
            <person name="Whitman W."/>
        </authorList>
    </citation>
    <scope>NUCLEOTIDE SEQUENCE [LARGE SCALE GENOMIC DNA]</scope>
    <source>
        <strain evidence="2 3">X4EP2</strain>
    </source>
</reference>
<dbReference type="RefSeq" id="WP_179488607.1">
    <property type="nucleotide sequence ID" value="NZ_JACCCW010000001.1"/>
</dbReference>
<dbReference type="AlphaFoldDB" id="A0A7Y9PF92"/>
<dbReference type="GO" id="GO:0008237">
    <property type="term" value="F:metallopeptidase activity"/>
    <property type="evidence" value="ECO:0007669"/>
    <property type="project" value="InterPro"/>
</dbReference>
<proteinExistence type="predicted"/>
<comment type="caution">
    <text evidence="2">The sequence shown here is derived from an EMBL/GenBank/DDBJ whole genome shotgun (WGS) entry which is preliminary data.</text>
</comment>
<sequence length="559" mass="60545">MKPKQLHKTRTFFALATLFVTTYATNKAFAEEKPDPMLQAMQAELQREQALLVLPGMQRPYFMEYRLDEQTSYEAIANYGALTREETSHQRVVRVTVRIGSYAADSSSSRGDGSVQLAPLNSNDANDPAALRYALWTATDEAYKNALRAYSVKQAALKGFQSAPTADDFSPAKPVTLIEPLVSLSLDRDTWKHVIIEASGLYATVPSAAHVQFSSANVRGLAVNRYLVNTEGTAVRHGYTGYNATISVGGQALDGMQLARANGTTAVLSKDLESPAAFHQRTLDNLKSLEELRNAPLVAPDDYHGPVLFSGDAAVDTLARLFTPNIEADRPDVGTTARTQGAYSSSLHTPVLSALLNVKDDPLLTTFQGQRLLGAYTVDDEGVLAQPVDLILSGKLLNFDLGREPIKDFPTSNGHGRAAPGQPAHSHAGVLLFQSNQPLSADAMNQRLIALAKQQGRDVYAVETLGGELNPRLLYLVHADGTRQLVRGADFDELDTRSIRSGILAAGSDAYIANNLGAIPQTTIAPSLLFADIEVKRATDQQQKLPYYAPPAITPKESR</sequence>
<gene>
    <name evidence="2" type="ORF">HDF17_001135</name>
</gene>
<dbReference type="SUPFAM" id="SSF111283">
    <property type="entry name" value="Putative modulator of DNA gyrase, PmbA/TldD"/>
    <property type="match status" value="1"/>
</dbReference>